<dbReference type="GO" id="GO:0005737">
    <property type="term" value="C:cytoplasm"/>
    <property type="evidence" value="ECO:0007669"/>
    <property type="project" value="UniProtKB-SubCell"/>
</dbReference>
<dbReference type="AlphaFoldDB" id="A0A1G8HT42"/>
<keyword evidence="6" id="KW-0028">Amino-acid biosynthesis</keyword>
<dbReference type="GO" id="GO:0004735">
    <property type="term" value="F:pyrroline-5-carboxylate reductase activity"/>
    <property type="evidence" value="ECO:0007669"/>
    <property type="project" value="UniProtKB-UniRule"/>
</dbReference>
<evidence type="ECO:0000256" key="6">
    <source>
        <dbReference type="HAMAP-Rule" id="MF_01925"/>
    </source>
</evidence>
<accession>A0A1G8HT42</accession>
<dbReference type="OrthoDB" id="9805754at2"/>
<dbReference type="PANTHER" id="PTHR11645">
    <property type="entry name" value="PYRROLINE-5-CARBOXYLATE REDUCTASE"/>
    <property type="match status" value="1"/>
</dbReference>
<comment type="similarity">
    <text evidence="1 6">Belongs to the pyrroline-5-carboxylate reductase family.</text>
</comment>
<keyword evidence="2 6" id="KW-0641">Proline biosynthesis</keyword>
<dbReference type="SUPFAM" id="SSF48179">
    <property type="entry name" value="6-phosphogluconate dehydrogenase C-terminal domain-like"/>
    <property type="match status" value="1"/>
</dbReference>
<dbReference type="InterPro" id="IPR008927">
    <property type="entry name" value="6-PGluconate_DH-like_C_sf"/>
</dbReference>
<reference evidence="12" key="1">
    <citation type="submission" date="2016-10" db="EMBL/GenBank/DDBJ databases">
        <authorList>
            <person name="Varghese N."/>
            <person name="Submissions S."/>
        </authorList>
    </citation>
    <scope>NUCLEOTIDE SEQUENCE [LARGE SCALE GENOMIC DNA]</scope>
    <source>
        <strain evidence="12">DSM 8344</strain>
    </source>
</reference>
<dbReference type="RefSeq" id="WP_092335130.1">
    <property type="nucleotide sequence ID" value="NZ_FNCP01000026.1"/>
</dbReference>
<keyword evidence="3 6" id="KW-0521">NADP</keyword>
<feature type="domain" description="Pyrroline-5-carboxylate reductase dimerisation" evidence="10">
    <location>
        <begin position="159"/>
        <end position="262"/>
    </location>
</feature>
<evidence type="ECO:0000256" key="3">
    <source>
        <dbReference type="ARBA" id="ARBA00022857"/>
    </source>
</evidence>
<evidence type="ECO:0000259" key="10">
    <source>
        <dbReference type="Pfam" id="PF14748"/>
    </source>
</evidence>
<dbReference type="SUPFAM" id="SSF51735">
    <property type="entry name" value="NAD(P)-binding Rossmann-fold domains"/>
    <property type="match status" value="1"/>
</dbReference>
<feature type="binding site" evidence="8">
    <location>
        <begin position="68"/>
        <end position="71"/>
    </location>
    <ligand>
        <name>NADP(+)</name>
        <dbReference type="ChEBI" id="CHEBI:58349"/>
    </ligand>
</feature>
<dbReference type="HAMAP" id="MF_01925">
    <property type="entry name" value="P5C_reductase"/>
    <property type="match status" value="1"/>
</dbReference>
<sequence>MSHSIGFIGGGNIAEAMISGLKKANSALEIRVTNLSNRGRLQGLVDRYKVIATSLTELVEDSKVLIIAVKPKDVQGVLKDLAGFSLQDKLVISVAAGVPLKVFYKYLPGVAVVRAMPNTSTAVLHSMTGLVRGDNVDDEQASVGEKIFSATGKIMWVPEKNINALTAISGSGPAYFYLFAESLIKAGVELGLSEAEAEVLVLETLIGSGKMIAESDKSPGKLREEVTSPNGTTYAALNVFMEEKLAQTVQNAAWACARRAEDLEGEYSE</sequence>
<dbReference type="Gene3D" id="3.40.50.720">
    <property type="entry name" value="NAD(P)-binding Rossmann-like Domain"/>
    <property type="match status" value="1"/>
</dbReference>
<dbReference type="Pfam" id="PF14748">
    <property type="entry name" value="P5CR_dimer"/>
    <property type="match status" value="1"/>
</dbReference>
<dbReference type="EMBL" id="FNCP01000026">
    <property type="protein sequence ID" value="SDI09833.1"/>
    <property type="molecule type" value="Genomic_DNA"/>
</dbReference>
<proteinExistence type="inferred from homology"/>
<dbReference type="FunFam" id="1.10.3730.10:FF:000001">
    <property type="entry name" value="Pyrroline-5-carboxylate reductase"/>
    <property type="match status" value="1"/>
</dbReference>
<dbReference type="NCBIfam" id="TIGR00112">
    <property type="entry name" value="proC"/>
    <property type="match status" value="1"/>
</dbReference>
<organism evidence="11 12">
    <name type="scientific">Desulfosporosinus hippei DSM 8344</name>
    <dbReference type="NCBI Taxonomy" id="1121419"/>
    <lineage>
        <taxon>Bacteria</taxon>
        <taxon>Bacillati</taxon>
        <taxon>Bacillota</taxon>
        <taxon>Clostridia</taxon>
        <taxon>Eubacteriales</taxon>
        <taxon>Desulfitobacteriaceae</taxon>
        <taxon>Desulfosporosinus</taxon>
    </lineage>
</organism>
<protein>
    <recommendedName>
        <fullName evidence="6 7">Pyrroline-5-carboxylate reductase</fullName>
        <shortName evidence="6">P5C reductase</shortName>
        <shortName evidence="6">P5CR</shortName>
        <ecNumber evidence="6 7">1.5.1.2</ecNumber>
    </recommendedName>
    <alternativeName>
        <fullName evidence="6">PCA reductase</fullName>
    </alternativeName>
</protein>
<name>A0A1G8HT42_9FIRM</name>
<dbReference type="InterPro" id="IPR036291">
    <property type="entry name" value="NAD(P)-bd_dom_sf"/>
</dbReference>
<evidence type="ECO:0000259" key="9">
    <source>
        <dbReference type="Pfam" id="PF03807"/>
    </source>
</evidence>
<dbReference type="GO" id="GO:0055129">
    <property type="term" value="P:L-proline biosynthetic process"/>
    <property type="evidence" value="ECO:0007669"/>
    <property type="project" value="UniProtKB-UniRule"/>
</dbReference>
<comment type="subcellular location">
    <subcellularLocation>
        <location evidence="6">Cytoplasm</location>
    </subcellularLocation>
</comment>
<comment type="catalytic activity">
    <reaction evidence="6">
        <text>L-proline + NADP(+) = (S)-1-pyrroline-5-carboxylate + NADPH + 2 H(+)</text>
        <dbReference type="Rhea" id="RHEA:14109"/>
        <dbReference type="ChEBI" id="CHEBI:15378"/>
        <dbReference type="ChEBI" id="CHEBI:17388"/>
        <dbReference type="ChEBI" id="CHEBI:57783"/>
        <dbReference type="ChEBI" id="CHEBI:58349"/>
        <dbReference type="ChEBI" id="CHEBI:60039"/>
        <dbReference type="EC" id="1.5.1.2"/>
    </reaction>
</comment>
<feature type="domain" description="Pyrroline-5-carboxylate reductase catalytic N-terminal" evidence="9">
    <location>
        <begin position="5"/>
        <end position="97"/>
    </location>
</feature>
<evidence type="ECO:0000256" key="1">
    <source>
        <dbReference type="ARBA" id="ARBA00005525"/>
    </source>
</evidence>
<keyword evidence="6" id="KW-0963">Cytoplasm</keyword>
<comment type="pathway">
    <text evidence="6">Amino-acid biosynthesis; L-proline biosynthesis; L-proline from L-glutamate 5-semialdehyde: step 1/1.</text>
</comment>
<evidence type="ECO:0000256" key="4">
    <source>
        <dbReference type="ARBA" id="ARBA00023002"/>
    </source>
</evidence>
<keyword evidence="12" id="KW-1185">Reference proteome</keyword>
<evidence type="ECO:0000313" key="12">
    <source>
        <dbReference type="Proteomes" id="UP000198656"/>
    </source>
</evidence>
<evidence type="ECO:0000256" key="2">
    <source>
        <dbReference type="ARBA" id="ARBA00022650"/>
    </source>
</evidence>
<dbReference type="PIRSF" id="PIRSF000193">
    <property type="entry name" value="Pyrrol-5-carb_rd"/>
    <property type="match status" value="1"/>
</dbReference>
<dbReference type="Gene3D" id="1.10.3730.10">
    <property type="entry name" value="ProC C-terminal domain-like"/>
    <property type="match status" value="1"/>
</dbReference>
<dbReference type="PANTHER" id="PTHR11645:SF0">
    <property type="entry name" value="PYRROLINE-5-CARBOXYLATE REDUCTASE 3"/>
    <property type="match status" value="1"/>
</dbReference>
<dbReference type="EC" id="1.5.1.2" evidence="6 7"/>
<dbReference type="Pfam" id="PF03807">
    <property type="entry name" value="F420_oxidored"/>
    <property type="match status" value="1"/>
</dbReference>
<dbReference type="InterPro" id="IPR000304">
    <property type="entry name" value="Pyrroline-COOH_reductase"/>
</dbReference>
<gene>
    <name evidence="6" type="primary">proC</name>
    <name evidence="11" type="ORF">SAMN05443529_12656</name>
</gene>
<dbReference type="STRING" id="1121419.SAMN05443529_12656"/>
<comment type="function">
    <text evidence="5 6">Catalyzes the reduction of 1-pyrroline-5-carboxylate (PCA) to L-proline.</text>
</comment>
<dbReference type="InterPro" id="IPR028939">
    <property type="entry name" value="P5C_Rdtase_cat_N"/>
</dbReference>
<evidence type="ECO:0000256" key="5">
    <source>
        <dbReference type="ARBA" id="ARBA00058118"/>
    </source>
</evidence>
<keyword evidence="4 6" id="KW-0560">Oxidoreductase</keyword>
<evidence type="ECO:0000256" key="7">
    <source>
        <dbReference type="NCBIfam" id="TIGR00112"/>
    </source>
</evidence>
<evidence type="ECO:0000313" key="11">
    <source>
        <dbReference type="EMBL" id="SDI09833.1"/>
    </source>
</evidence>
<comment type="catalytic activity">
    <reaction evidence="6">
        <text>L-proline + NAD(+) = (S)-1-pyrroline-5-carboxylate + NADH + 2 H(+)</text>
        <dbReference type="Rhea" id="RHEA:14105"/>
        <dbReference type="ChEBI" id="CHEBI:15378"/>
        <dbReference type="ChEBI" id="CHEBI:17388"/>
        <dbReference type="ChEBI" id="CHEBI:57540"/>
        <dbReference type="ChEBI" id="CHEBI:57945"/>
        <dbReference type="ChEBI" id="CHEBI:60039"/>
        <dbReference type="EC" id="1.5.1.2"/>
    </reaction>
</comment>
<dbReference type="InterPro" id="IPR029036">
    <property type="entry name" value="P5CR_dimer"/>
</dbReference>
<evidence type="ECO:0000256" key="8">
    <source>
        <dbReference type="PIRSR" id="PIRSR000193-1"/>
    </source>
</evidence>
<dbReference type="Proteomes" id="UP000198656">
    <property type="component" value="Unassembled WGS sequence"/>
</dbReference>
<dbReference type="UniPathway" id="UPA00098">
    <property type="reaction ID" value="UER00361"/>
</dbReference>